<dbReference type="VEuPathDB" id="VectorBase:LLOJ001862"/>
<reference evidence="3" key="3">
    <citation type="submission" date="2020-05" db="UniProtKB">
        <authorList>
            <consortium name="EnsemblMetazoa"/>
        </authorList>
    </citation>
    <scope>IDENTIFICATION</scope>
    <source>
        <strain evidence="3">Jacobina</strain>
    </source>
</reference>
<name>A0A1B0CC82_LUTLO</name>
<keyword evidence="4" id="KW-1185">Reference proteome</keyword>
<feature type="chain" id="PRO_5044555258" evidence="1">
    <location>
        <begin position="19"/>
        <end position="92"/>
    </location>
</feature>
<accession>A0A1B0CC82</accession>
<protein>
    <submittedName>
        <fullName evidence="2">Putative secreted protein</fullName>
    </submittedName>
</protein>
<evidence type="ECO:0000256" key="1">
    <source>
        <dbReference type="SAM" id="SignalP"/>
    </source>
</evidence>
<dbReference type="EMBL" id="GITU01004483">
    <property type="protein sequence ID" value="MBC1173186.1"/>
    <property type="molecule type" value="Transcribed_RNA"/>
</dbReference>
<proteinExistence type="predicted"/>
<sequence length="92" mass="9727">MEKVIIILLSLFCVTAFAGNIQTSPNINAQGLKLKYCKISGCNKQSTCEISASSNKPISIAIGVIVKPKNKYQSVSCNITAVLTQGNVATGH</sequence>
<dbReference type="EnsemblMetazoa" id="LLOJ001862-RA">
    <property type="protein sequence ID" value="LLOJ001862-PA"/>
    <property type="gene ID" value="LLOJ001862"/>
</dbReference>
<feature type="signal peptide" evidence="1">
    <location>
        <begin position="1"/>
        <end position="18"/>
    </location>
</feature>
<dbReference type="AlphaFoldDB" id="A0A1B0CC82"/>
<reference evidence="2" key="2">
    <citation type="journal article" date="2020" name="BMC">
        <title>Leishmania infection induces a limited differential gene expression in the sand fly midgut.</title>
        <authorList>
            <person name="Coutinho-Abreu I.V."/>
            <person name="Serafim T.D."/>
            <person name="Meneses C."/>
            <person name="Kamhawi S."/>
            <person name="Oliveira F."/>
            <person name="Valenzuela J.G."/>
        </authorList>
    </citation>
    <scope>NUCLEOTIDE SEQUENCE</scope>
    <source>
        <strain evidence="2">Jacobina</strain>
        <tissue evidence="2">Midgut</tissue>
    </source>
</reference>
<organism evidence="3 4">
    <name type="scientific">Lutzomyia longipalpis</name>
    <name type="common">Sand fly</name>
    <dbReference type="NCBI Taxonomy" id="7200"/>
    <lineage>
        <taxon>Eukaryota</taxon>
        <taxon>Metazoa</taxon>
        <taxon>Ecdysozoa</taxon>
        <taxon>Arthropoda</taxon>
        <taxon>Hexapoda</taxon>
        <taxon>Insecta</taxon>
        <taxon>Pterygota</taxon>
        <taxon>Neoptera</taxon>
        <taxon>Endopterygota</taxon>
        <taxon>Diptera</taxon>
        <taxon>Nematocera</taxon>
        <taxon>Psychodoidea</taxon>
        <taxon>Psychodidae</taxon>
        <taxon>Lutzomyia</taxon>
        <taxon>Lutzomyia</taxon>
    </lineage>
</organism>
<evidence type="ECO:0000313" key="3">
    <source>
        <dbReference type="EnsemblMetazoa" id="LLOJ001862-PA"/>
    </source>
</evidence>
<keyword evidence="1" id="KW-0732">Signal</keyword>
<evidence type="ECO:0000313" key="4">
    <source>
        <dbReference type="Proteomes" id="UP000092461"/>
    </source>
</evidence>
<reference evidence="4" key="1">
    <citation type="submission" date="2012-05" db="EMBL/GenBank/DDBJ databases">
        <title>Whole Genome Assembly of Lutzomyia longipalpis.</title>
        <authorList>
            <person name="Richards S."/>
            <person name="Qu C."/>
            <person name="Dillon R."/>
            <person name="Worley K."/>
            <person name="Scherer S."/>
            <person name="Batterton M."/>
            <person name="Taylor A."/>
            <person name="Hawes A."/>
            <person name="Hernandez B."/>
            <person name="Kovar C."/>
            <person name="Mandapat C."/>
            <person name="Pham C."/>
            <person name="Qu C."/>
            <person name="Jing C."/>
            <person name="Bess C."/>
            <person name="Bandaranaike D."/>
            <person name="Ngo D."/>
            <person name="Ongeri F."/>
            <person name="Arias F."/>
            <person name="Lara F."/>
            <person name="Weissenberger G."/>
            <person name="Kamau G."/>
            <person name="Han H."/>
            <person name="Shen H."/>
            <person name="Dinh H."/>
            <person name="Khalil I."/>
            <person name="Jones J."/>
            <person name="Shafer J."/>
            <person name="Jayaseelan J."/>
            <person name="Quiroz J."/>
            <person name="Blankenburg K."/>
            <person name="Nguyen L."/>
            <person name="Jackson L."/>
            <person name="Francisco L."/>
            <person name="Tang L.-Y."/>
            <person name="Pu L.-L."/>
            <person name="Perales L."/>
            <person name="Lorensuhewa L."/>
            <person name="Munidasa M."/>
            <person name="Coyle M."/>
            <person name="Taylor M."/>
            <person name="Puazo M."/>
            <person name="Firestine M."/>
            <person name="Scheel M."/>
            <person name="Javaid M."/>
            <person name="Wang M."/>
            <person name="Li M."/>
            <person name="Tabassum N."/>
            <person name="Saada N."/>
            <person name="Osuji N."/>
            <person name="Aqrawi P."/>
            <person name="Fu Q."/>
            <person name="Thornton R."/>
            <person name="Raj R."/>
            <person name="Goodspeed R."/>
            <person name="Mata R."/>
            <person name="Najjar R."/>
            <person name="Gubbala S."/>
            <person name="Lee S."/>
            <person name="Denson S."/>
            <person name="Patil S."/>
            <person name="Macmil S."/>
            <person name="Qi S."/>
            <person name="Matskevitch T."/>
            <person name="Palculict T."/>
            <person name="Mathew T."/>
            <person name="Vee V."/>
            <person name="Velamala V."/>
            <person name="Korchina V."/>
            <person name="Cai W."/>
            <person name="Liu W."/>
            <person name="Dai W."/>
            <person name="Zou X."/>
            <person name="Zhu Y."/>
            <person name="Zhang Y."/>
            <person name="Wu Y.-Q."/>
            <person name="Xin Y."/>
            <person name="Nazarath L."/>
            <person name="Kovar C."/>
            <person name="Han Y."/>
            <person name="Muzny D."/>
            <person name="Gibbs R."/>
        </authorList>
    </citation>
    <scope>NUCLEOTIDE SEQUENCE [LARGE SCALE GENOMIC DNA]</scope>
    <source>
        <strain evidence="4">Jacobina</strain>
    </source>
</reference>
<dbReference type="EMBL" id="AJWK01006217">
    <property type="status" value="NOT_ANNOTATED_CDS"/>
    <property type="molecule type" value="Genomic_DNA"/>
</dbReference>
<evidence type="ECO:0000313" key="2">
    <source>
        <dbReference type="EMBL" id="MBC1173186.1"/>
    </source>
</evidence>
<dbReference type="Proteomes" id="UP000092461">
    <property type="component" value="Unassembled WGS sequence"/>
</dbReference>